<evidence type="ECO:0000313" key="1">
    <source>
        <dbReference type="EMBL" id="OHA42706.1"/>
    </source>
</evidence>
<protein>
    <recommendedName>
        <fullName evidence="3">Phosphoribosyltransferase domain-containing protein</fullName>
    </recommendedName>
</protein>
<gene>
    <name evidence="1" type="ORF">A3G52_02200</name>
</gene>
<dbReference type="SUPFAM" id="SSF53271">
    <property type="entry name" value="PRTase-like"/>
    <property type="match status" value="1"/>
</dbReference>
<name>A0A1G2P2Z0_9BACT</name>
<proteinExistence type="predicted"/>
<dbReference type="InterPro" id="IPR029057">
    <property type="entry name" value="PRTase-like"/>
</dbReference>
<dbReference type="AlphaFoldDB" id="A0A1G2P2Z0"/>
<comment type="caution">
    <text evidence="1">The sequence shown here is derived from an EMBL/GenBank/DDBJ whole genome shotgun (WGS) entry which is preliminary data.</text>
</comment>
<dbReference type="Proteomes" id="UP000177269">
    <property type="component" value="Unassembled WGS sequence"/>
</dbReference>
<evidence type="ECO:0000313" key="2">
    <source>
        <dbReference type="Proteomes" id="UP000177269"/>
    </source>
</evidence>
<organism evidence="1 2">
    <name type="scientific">Candidatus Taylorbacteria bacterium RIFCSPLOWO2_12_FULL_43_20</name>
    <dbReference type="NCBI Taxonomy" id="1802332"/>
    <lineage>
        <taxon>Bacteria</taxon>
        <taxon>Candidatus Tayloriibacteriota</taxon>
    </lineage>
</organism>
<sequence length="288" mass="32391">MRMNKPYVVSADIYLLMKGWAIQNDFVLPSREFFCRLRKEFSNYMSGIFSNFELVSEDEISYGLAKLVAESGLPAISLDRVYCKSELNLEIARLVDKNGKDCGLGHRAGTPPIVQQIKRLQMSGLREVVVVDDVVFSGALLERIVDLLSRIHIRVPLICAGVGIAEGINRINGTKREIRCACTYEEVIDEVCERDFYAGVPLSGRLLVGDDNIGVPYLLPFGKPESWASIPSEYATDFSRFCLHQTKTLFDEVERHSGRPVLCQDLGRKVVGLPMNETRYAEVLHKIL</sequence>
<reference evidence="1 2" key="1">
    <citation type="journal article" date="2016" name="Nat. Commun.">
        <title>Thousands of microbial genomes shed light on interconnected biogeochemical processes in an aquifer system.</title>
        <authorList>
            <person name="Anantharaman K."/>
            <person name="Brown C.T."/>
            <person name="Hug L.A."/>
            <person name="Sharon I."/>
            <person name="Castelle C.J."/>
            <person name="Probst A.J."/>
            <person name="Thomas B.C."/>
            <person name="Singh A."/>
            <person name="Wilkins M.J."/>
            <person name="Karaoz U."/>
            <person name="Brodie E.L."/>
            <person name="Williams K.H."/>
            <person name="Hubbard S.S."/>
            <person name="Banfield J.F."/>
        </authorList>
    </citation>
    <scope>NUCLEOTIDE SEQUENCE [LARGE SCALE GENOMIC DNA]</scope>
</reference>
<evidence type="ECO:0008006" key="3">
    <source>
        <dbReference type="Google" id="ProtNLM"/>
    </source>
</evidence>
<dbReference type="EMBL" id="MHSK01000007">
    <property type="protein sequence ID" value="OHA42706.1"/>
    <property type="molecule type" value="Genomic_DNA"/>
</dbReference>
<accession>A0A1G2P2Z0</accession>